<accession>A0A074YWX7</accession>
<feature type="domain" description="SRR1-like" evidence="1">
    <location>
        <begin position="110"/>
        <end position="248"/>
    </location>
</feature>
<dbReference type="OrthoDB" id="3897226at2759"/>
<proteinExistence type="predicted"/>
<dbReference type="Proteomes" id="UP000030641">
    <property type="component" value="Unassembled WGS sequence"/>
</dbReference>
<protein>
    <recommendedName>
        <fullName evidence="1">SRR1-like domain-containing protein</fullName>
    </recommendedName>
</protein>
<dbReference type="AlphaFoldDB" id="A0A074YWX7"/>
<organism evidence="2 3">
    <name type="scientific">Aureobasidium subglaciale (strain EXF-2481)</name>
    <name type="common">Aureobasidium pullulans var. subglaciale</name>
    <dbReference type="NCBI Taxonomy" id="1043005"/>
    <lineage>
        <taxon>Eukaryota</taxon>
        <taxon>Fungi</taxon>
        <taxon>Dikarya</taxon>
        <taxon>Ascomycota</taxon>
        <taxon>Pezizomycotina</taxon>
        <taxon>Dothideomycetes</taxon>
        <taxon>Dothideomycetidae</taxon>
        <taxon>Dothideales</taxon>
        <taxon>Saccotheciaceae</taxon>
        <taxon>Aureobasidium</taxon>
    </lineage>
</organism>
<dbReference type="InterPro" id="IPR012942">
    <property type="entry name" value="SRR1-like"/>
</dbReference>
<dbReference type="EMBL" id="KL584751">
    <property type="protein sequence ID" value="KEQ98667.1"/>
    <property type="molecule type" value="Genomic_DNA"/>
</dbReference>
<keyword evidence="3" id="KW-1185">Reference proteome</keyword>
<evidence type="ECO:0000313" key="3">
    <source>
        <dbReference type="Proteomes" id="UP000030641"/>
    </source>
</evidence>
<evidence type="ECO:0000259" key="1">
    <source>
        <dbReference type="Pfam" id="PF07985"/>
    </source>
</evidence>
<sequence>MLAIASAVNSEIWNSSIRIINMSEDISSDAPIVSKGPLEQKLNRTIDDFNWDQSKQKVGLDMSDFFEPPYINGHPARLFYASQRVMTILWQINNSPEWKRFRGQLQYAVDTMDGINTMICLGLDQFSGGLGDAGTSTNAWVTQYAVFVYIWKAIDDKWRIECTRAGREHTPVKRIFQDPAFDTRTKYLLQKIPRDTDTGTNTVVDHPEVQEMLKKDKKAFVYAPHLPSRLNPQILSLRPDYFMGNSSKGSGGWDAAMMETYIEESLVNHDTNIGPEVNEIGSKIRLAGWAYQETMLDTTELSYPQHLASMSIFRRTG</sequence>
<dbReference type="RefSeq" id="XP_013347641.1">
    <property type="nucleotide sequence ID" value="XM_013492187.1"/>
</dbReference>
<reference evidence="2 3" key="1">
    <citation type="journal article" date="2014" name="BMC Genomics">
        <title>Genome sequencing of four Aureobasidium pullulans varieties: biotechnological potential, stress tolerance, and description of new species.</title>
        <authorList>
            <person name="Gostin Ar C."/>
            <person name="Ohm R.A."/>
            <person name="Kogej T."/>
            <person name="Sonjak S."/>
            <person name="Turk M."/>
            <person name="Zajc J."/>
            <person name="Zalar P."/>
            <person name="Grube M."/>
            <person name="Sun H."/>
            <person name="Han J."/>
            <person name="Sharma A."/>
            <person name="Chiniquy J."/>
            <person name="Ngan C.Y."/>
            <person name="Lipzen A."/>
            <person name="Barry K."/>
            <person name="Grigoriev I.V."/>
            <person name="Gunde-Cimerman N."/>
        </authorList>
    </citation>
    <scope>NUCLEOTIDE SEQUENCE [LARGE SCALE GENOMIC DNA]</scope>
    <source>
        <strain evidence="2 3">EXF-2481</strain>
    </source>
</reference>
<evidence type="ECO:0000313" key="2">
    <source>
        <dbReference type="EMBL" id="KEQ98667.1"/>
    </source>
</evidence>
<dbReference type="HOGENOM" id="CLU_806500_0_0_1"/>
<dbReference type="Pfam" id="PF07985">
    <property type="entry name" value="SRR1"/>
    <property type="match status" value="1"/>
</dbReference>
<dbReference type="GeneID" id="25365749"/>
<dbReference type="InParanoid" id="A0A074YWX7"/>
<name>A0A074YWX7_AURSE</name>
<gene>
    <name evidence="2" type="ORF">AUEXF2481DRAFT_370485</name>
</gene>